<gene>
    <name evidence="3" type="ORF">IP90_03219</name>
</gene>
<evidence type="ECO:0000313" key="3">
    <source>
        <dbReference type="EMBL" id="TWH99128.1"/>
    </source>
</evidence>
<keyword evidence="1" id="KW-0732">Signal</keyword>
<feature type="signal peptide" evidence="1">
    <location>
        <begin position="1"/>
        <end position="22"/>
    </location>
</feature>
<feature type="chain" id="PRO_5022065538" evidence="1">
    <location>
        <begin position="23"/>
        <end position="160"/>
    </location>
</feature>
<sequence>MKPMPILLSVCLLACGSAPLRATDDRAATETQLLAATQAVLDAQVQFDQKALEALLAPGYLEISPLGDLDDRVEVIGFYAPEAKAKMLAGGMRPLSAKVDDARVRVFDDHAIVIALDTATLEVNDVTQQRSLRTLFHFRRIDGRWLLQTSQVTPLKPQSH</sequence>
<organism evidence="3 4">
    <name type="scientific">Luteimonas cucumeris</name>
    <dbReference type="NCBI Taxonomy" id="985012"/>
    <lineage>
        <taxon>Bacteria</taxon>
        <taxon>Pseudomonadati</taxon>
        <taxon>Pseudomonadota</taxon>
        <taxon>Gammaproteobacteria</taxon>
        <taxon>Lysobacterales</taxon>
        <taxon>Lysobacteraceae</taxon>
        <taxon>Luteimonas</taxon>
    </lineage>
</organism>
<dbReference type="AlphaFoldDB" id="A0A562KUN0"/>
<protein>
    <submittedName>
        <fullName evidence="3">Uncharacterized protein DUF4440</fullName>
    </submittedName>
</protein>
<name>A0A562KUN0_9GAMM</name>
<dbReference type="EMBL" id="VLKN01000013">
    <property type="protein sequence ID" value="TWH99128.1"/>
    <property type="molecule type" value="Genomic_DNA"/>
</dbReference>
<evidence type="ECO:0000256" key="1">
    <source>
        <dbReference type="SAM" id="SignalP"/>
    </source>
</evidence>
<evidence type="ECO:0000313" key="4">
    <source>
        <dbReference type="Proteomes" id="UP000315167"/>
    </source>
</evidence>
<keyword evidence="4" id="KW-1185">Reference proteome</keyword>
<feature type="domain" description="DUF4440" evidence="2">
    <location>
        <begin position="34"/>
        <end position="147"/>
    </location>
</feature>
<evidence type="ECO:0000259" key="2">
    <source>
        <dbReference type="Pfam" id="PF14534"/>
    </source>
</evidence>
<dbReference type="Proteomes" id="UP000315167">
    <property type="component" value="Unassembled WGS sequence"/>
</dbReference>
<dbReference type="InterPro" id="IPR032710">
    <property type="entry name" value="NTF2-like_dom_sf"/>
</dbReference>
<dbReference type="Pfam" id="PF14534">
    <property type="entry name" value="DUF4440"/>
    <property type="match status" value="1"/>
</dbReference>
<proteinExistence type="predicted"/>
<comment type="caution">
    <text evidence="3">The sequence shown here is derived from an EMBL/GenBank/DDBJ whole genome shotgun (WGS) entry which is preliminary data.</text>
</comment>
<dbReference type="OrthoDB" id="7283526at2"/>
<dbReference type="InterPro" id="IPR027843">
    <property type="entry name" value="DUF4440"/>
</dbReference>
<accession>A0A562KUN0</accession>
<reference evidence="3 4" key="1">
    <citation type="journal article" date="2015" name="Stand. Genomic Sci.">
        <title>Genomic Encyclopedia of Bacterial and Archaeal Type Strains, Phase III: the genomes of soil and plant-associated and newly described type strains.</title>
        <authorList>
            <person name="Whitman W.B."/>
            <person name="Woyke T."/>
            <person name="Klenk H.P."/>
            <person name="Zhou Y."/>
            <person name="Lilburn T.G."/>
            <person name="Beck B.J."/>
            <person name="De Vos P."/>
            <person name="Vandamme P."/>
            <person name="Eisen J.A."/>
            <person name="Garrity G."/>
            <person name="Hugenholtz P."/>
            <person name="Kyrpides N.C."/>
        </authorList>
    </citation>
    <scope>NUCLEOTIDE SEQUENCE [LARGE SCALE GENOMIC DNA]</scope>
    <source>
        <strain evidence="3 4">CGMCC 1.10821</strain>
    </source>
</reference>
<dbReference type="SUPFAM" id="SSF54427">
    <property type="entry name" value="NTF2-like"/>
    <property type="match status" value="1"/>
</dbReference>
<dbReference type="Gene3D" id="3.10.450.50">
    <property type="match status" value="1"/>
</dbReference>